<evidence type="ECO:0000313" key="10">
    <source>
        <dbReference type="Proteomes" id="UP001237642"/>
    </source>
</evidence>
<comment type="similarity">
    <text evidence="4 8">Belongs to the trehalose phosphatase family.</text>
</comment>
<reference evidence="9" key="1">
    <citation type="submission" date="2023-02" db="EMBL/GenBank/DDBJ databases">
        <title>Genome of toxic invasive species Heracleum sosnowskyi carries increased number of genes despite the absence of recent whole-genome duplications.</title>
        <authorList>
            <person name="Schelkunov M."/>
            <person name="Shtratnikova V."/>
            <person name="Makarenko M."/>
            <person name="Klepikova A."/>
            <person name="Omelchenko D."/>
            <person name="Novikova G."/>
            <person name="Obukhova E."/>
            <person name="Bogdanov V."/>
            <person name="Penin A."/>
            <person name="Logacheva M."/>
        </authorList>
    </citation>
    <scope>NUCLEOTIDE SEQUENCE</scope>
    <source>
        <strain evidence="9">Hsosn_3</strain>
        <tissue evidence="9">Leaf</tissue>
    </source>
</reference>
<comment type="cofactor">
    <cofactor evidence="2 8">
        <name>a divalent metal cation</name>
        <dbReference type="ChEBI" id="CHEBI:60240"/>
    </cofactor>
</comment>
<comment type="pathway">
    <text evidence="3 8">Glycan biosynthesis; trehalose biosynthesis.</text>
</comment>
<dbReference type="NCBIfam" id="TIGR00685">
    <property type="entry name" value="T6PP"/>
    <property type="match status" value="1"/>
</dbReference>
<evidence type="ECO:0000256" key="7">
    <source>
        <dbReference type="ARBA" id="ARBA00025274"/>
    </source>
</evidence>
<keyword evidence="6" id="KW-0346">Stress response</keyword>
<dbReference type="CDD" id="cd01627">
    <property type="entry name" value="HAD_TPP"/>
    <property type="match status" value="1"/>
</dbReference>
<dbReference type="InterPro" id="IPR006379">
    <property type="entry name" value="HAD-SF_hydro_IIB"/>
</dbReference>
<name>A0AAD8J854_9APIA</name>
<dbReference type="PANTHER" id="PTHR43768">
    <property type="entry name" value="TREHALOSE 6-PHOSPHATE PHOSPHATASE"/>
    <property type="match status" value="1"/>
</dbReference>
<dbReference type="GO" id="GO:0005992">
    <property type="term" value="P:trehalose biosynthetic process"/>
    <property type="evidence" value="ECO:0007669"/>
    <property type="project" value="InterPro"/>
</dbReference>
<reference evidence="9" key="2">
    <citation type="submission" date="2023-05" db="EMBL/GenBank/DDBJ databases">
        <authorList>
            <person name="Schelkunov M.I."/>
        </authorList>
    </citation>
    <scope>NUCLEOTIDE SEQUENCE</scope>
    <source>
        <strain evidence="9">Hsosn_3</strain>
        <tissue evidence="9">Leaf</tissue>
    </source>
</reference>
<organism evidence="9 10">
    <name type="scientific">Heracleum sosnowskyi</name>
    <dbReference type="NCBI Taxonomy" id="360622"/>
    <lineage>
        <taxon>Eukaryota</taxon>
        <taxon>Viridiplantae</taxon>
        <taxon>Streptophyta</taxon>
        <taxon>Embryophyta</taxon>
        <taxon>Tracheophyta</taxon>
        <taxon>Spermatophyta</taxon>
        <taxon>Magnoliopsida</taxon>
        <taxon>eudicotyledons</taxon>
        <taxon>Gunneridae</taxon>
        <taxon>Pentapetalae</taxon>
        <taxon>asterids</taxon>
        <taxon>campanulids</taxon>
        <taxon>Apiales</taxon>
        <taxon>Apiaceae</taxon>
        <taxon>Apioideae</taxon>
        <taxon>apioid superclade</taxon>
        <taxon>Tordylieae</taxon>
        <taxon>Tordyliinae</taxon>
        <taxon>Heracleum</taxon>
    </lineage>
</organism>
<evidence type="ECO:0000256" key="8">
    <source>
        <dbReference type="RuleBase" id="RU361117"/>
    </source>
</evidence>
<dbReference type="InterPro" id="IPR023214">
    <property type="entry name" value="HAD_sf"/>
</dbReference>
<dbReference type="EC" id="3.1.3.12" evidence="8"/>
<evidence type="ECO:0000256" key="2">
    <source>
        <dbReference type="ARBA" id="ARBA00001968"/>
    </source>
</evidence>
<keyword evidence="5 8" id="KW-0378">Hydrolase</keyword>
<sequence length="372" mass="42828">MAEDQKTLREQSCAKLHEVETPKKWLKKKHEQNAEFIWKGKQDQKNSSCSSDVDDKSNVWITQNRSTGSVGDADYISWLSEHPSALSCFKEIMNAARGKSIVVFLDYDGTLSPIVSDPDRAFMSNPMRSAVQEVSRHFPTAIISGRSRSKVYEFVKLKEVLYAGSHGMDIMAPPQQANSSYAVKYQTRTIDENDQEFVTFQPAQEFLPEIEKMLKKLEKKTCQIEGVVIEDNRFCISVHYRHVKEQDYEILEKQVEKVLKEYPKFHMTRGKKVLEIRPSIKWNKGHALEYLMETLGFTSRSPKEKDDVVPLYIGDDKTDEDAFKVLKSRGAGFPIIVTSKPRETAASYSLRDPTEVLSFLIRMSRWKSAHYY</sequence>
<dbReference type="AlphaFoldDB" id="A0AAD8J854"/>
<evidence type="ECO:0000313" key="9">
    <source>
        <dbReference type="EMBL" id="KAK1399457.1"/>
    </source>
</evidence>
<evidence type="ECO:0000256" key="5">
    <source>
        <dbReference type="ARBA" id="ARBA00022801"/>
    </source>
</evidence>
<evidence type="ECO:0000256" key="1">
    <source>
        <dbReference type="ARBA" id="ARBA00000500"/>
    </source>
</evidence>
<evidence type="ECO:0000256" key="3">
    <source>
        <dbReference type="ARBA" id="ARBA00005199"/>
    </source>
</evidence>
<protein>
    <recommendedName>
        <fullName evidence="8">Trehalose 6-phosphate phosphatase</fullName>
        <ecNumber evidence="8">3.1.3.12</ecNumber>
    </recommendedName>
</protein>
<dbReference type="Gene3D" id="3.40.50.1000">
    <property type="entry name" value="HAD superfamily/HAD-like"/>
    <property type="match status" value="2"/>
</dbReference>
<proteinExistence type="inferred from homology"/>
<accession>A0AAD8J854</accession>
<comment type="catalytic activity">
    <reaction evidence="1 8">
        <text>alpha,alpha-trehalose 6-phosphate + H2O = alpha,alpha-trehalose + phosphate</text>
        <dbReference type="Rhea" id="RHEA:23420"/>
        <dbReference type="ChEBI" id="CHEBI:15377"/>
        <dbReference type="ChEBI" id="CHEBI:16551"/>
        <dbReference type="ChEBI" id="CHEBI:43474"/>
        <dbReference type="ChEBI" id="CHEBI:58429"/>
        <dbReference type="EC" id="3.1.3.12"/>
    </reaction>
</comment>
<dbReference type="GO" id="GO:0004805">
    <property type="term" value="F:trehalose-phosphatase activity"/>
    <property type="evidence" value="ECO:0007669"/>
    <property type="project" value="UniProtKB-EC"/>
</dbReference>
<gene>
    <name evidence="9" type="ORF">POM88_009320</name>
</gene>
<dbReference type="Pfam" id="PF02358">
    <property type="entry name" value="Trehalose_PPase"/>
    <property type="match status" value="1"/>
</dbReference>
<dbReference type="NCBIfam" id="TIGR01484">
    <property type="entry name" value="HAD-SF-IIB"/>
    <property type="match status" value="1"/>
</dbReference>
<dbReference type="SUPFAM" id="SSF56784">
    <property type="entry name" value="HAD-like"/>
    <property type="match status" value="1"/>
</dbReference>
<evidence type="ECO:0000256" key="6">
    <source>
        <dbReference type="ARBA" id="ARBA00023016"/>
    </source>
</evidence>
<dbReference type="InterPro" id="IPR003337">
    <property type="entry name" value="Trehalose_PPase"/>
</dbReference>
<dbReference type="FunFam" id="3.40.50.1000:FF:000073">
    <property type="entry name" value="Trehalose 6-phosphate phosphatase"/>
    <property type="match status" value="1"/>
</dbReference>
<dbReference type="Proteomes" id="UP001237642">
    <property type="component" value="Unassembled WGS sequence"/>
</dbReference>
<keyword evidence="10" id="KW-1185">Reference proteome</keyword>
<dbReference type="EMBL" id="JAUIZM010000002">
    <property type="protein sequence ID" value="KAK1399457.1"/>
    <property type="molecule type" value="Genomic_DNA"/>
</dbReference>
<dbReference type="InterPro" id="IPR036412">
    <property type="entry name" value="HAD-like_sf"/>
</dbReference>
<comment type="function">
    <text evidence="7">Removes the phosphate from trehalose 6-phosphate to produce free trehalose. Trehalose accumulation in plant may improve abiotic stress tolerance.</text>
</comment>
<comment type="caution">
    <text evidence="9">The sequence shown here is derived from an EMBL/GenBank/DDBJ whole genome shotgun (WGS) entry which is preliminary data.</text>
</comment>
<dbReference type="PANTHER" id="PTHR43768:SF30">
    <property type="entry name" value="TREHALOSE 6-PHOSPHATE PHOSPHATASE"/>
    <property type="match status" value="1"/>
</dbReference>
<evidence type="ECO:0000256" key="4">
    <source>
        <dbReference type="ARBA" id="ARBA00008770"/>
    </source>
</evidence>
<dbReference type="InterPro" id="IPR044651">
    <property type="entry name" value="OTSB-like"/>
</dbReference>